<name>A0AA35PC85_9SAUR</name>
<evidence type="ECO:0000313" key="2">
    <source>
        <dbReference type="Proteomes" id="UP001178461"/>
    </source>
</evidence>
<protein>
    <submittedName>
        <fullName evidence="1">Uncharacterized protein</fullName>
    </submittedName>
</protein>
<sequence length="122" mass="14532">MFSAANRSSKTTCRFFSLKINSFRKMERDELRKQPWHKLLTLPEMYFRRNVKYLLLYDLPSKRLSHSHLYLNTGLLKIPVRQEIIFLCCSLLNSSPSLLTVCLIRRIFMILCYIWKVTTVAI</sequence>
<accession>A0AA35PC85</accession>
<dbReference type="Proteomes" id="UP001178461">
    <property type="component" value="Chromosome 7"/>
</dbReference>
<evidence type="ECO:0000313" key="1">
    <source>
        <dbReference type="EMBL" id="CAI5779978.1"/>
    </source>
</evidence>
<keyword evidence="2" id="KW-1185">Reference proteome</keyword>
<organism evidence="1 2">
    <name type="scientific">Podarcis lilfordi</name>
    <name type="common">Lilford's wall lizard</name>
    <dbReference type="NCBI Taxonomy" id="74358"/>
    <lineage>
        <taxon>Eukaryota</taxon>
        <taxon>Metazoa</taxon>
        <taxon>Chordata</taxon>
        <taxon>Craniata</taxon>
        <taxon>Vertebrata</taxon>
        <taxon>Euteleostomi</taxon>
        <taxon>Lepidosauria</taxon>
        <taxon>Squamata</taxon>
        <taxon>Bifurcata</taxon>
        <taxon>Unidentata</taxon>
        <taxon>Episquamata</taxon>
        <taxon>Laterata</taxon>
        <taxon>Lacertibaenia</taxon>
        <taxon>Lacertidae</taxon>
        <taxon>Podarcis</taxon>
    </lineage>
</organism>
<dbReference type="EMBL" id="OX395132">
    <property type="protein sequence ID" value="CAI5779978.1"/>
    <property type="molecule type" value="Genomic_DNA"/>
</dbReference>
<dbReference type="AlphaFoldDB" id="A0AA35PC85"/>
<gene>
    <name evidence="1" type="ORF">PODLI_1B000653</name>
</gene>
<reference evidence="1" key="1">
    <citation type="submission" date="2022-12" db="EMBL/GenBank/DDBJ databases">
        <authorList>
            <person name="Alioto T."/>
            <person name="Alioto T."/>
            <person name="Gomez Garrido J."/>
        </authorList>
    </citation>
    <scope>NUCLEOTIDE SEQUENCE</scope>
</reference>
<proteinExistence type="predicted"/>